<dbReference type="STRING" id="1673428.CPM_0584"/>
<dbReference type="KEGG" id="cdiv:CPM_0584"/>
<proteinExistence type="predicted"/>
<reference evidence="3" key="2">
    <citation type="submission" date="2016-06" db="EMBL/GenBank/DDBJ databases">
        <authorList>
            <person name="Olsen C.W."/>
            <person name="Carey S."/>
            <person name="Hinshaw L."/>
            <person name="Karasin A.I."/>
        </authorList>
    </citation>
    <scope>NUCLEOTIDE SEQUENCE [LARGE SCALE GENOMIC DNA]</scope>
    <source>
        <strain evidence="3">PM4</strain>
    </source>
</reference>
<dbReference type="SUPFAM" id="SSF46785">
    <property type="entry name" value="Winged helix' DNA-binding domain"/>
    <property type="match status" value="1"/>
</dbReference>
<evidence type="ECO:0000313" key="5">
    <source>
        <dbReference type="Proteomes" id="UP000195607"/>
    </source>
</evidence>
<sequence length="121" mass="13491">MDEYSRRQNRLEICMIEVDGKKLCIDPSLPVLRVLSRKYSLLVMLSIKINGKGSNFNNVKAHIPMSSSTIISKRLRELVNSGIISKSNAGGKLTYTLTEFGDRLLTSLEPFVKLVSDEATS</sequence>
<evidence type="ECO:0000313" key="2">
    <source>
        <dbReference type="EMBL" id="SIM48413.1"/>
    </source>
</evidence>
<evidence type="ECO:0000313" key="3">
    <source>
        <dbReference type="EMBL" id="SJK84459.1"/>
    </source>
</evidence>
<dbReference type="EMBL" id="LT719092">
    <property type="protein sequence ID" value="SJK84459.1"/>
    <property type="molecule type" value="Genomic_DNA"/>
</dbReference>
<dbReference type="Proteomes" id="UP000195607">
    <property type="component" value="Chromosome I"/>
</dbReference>
<keyword evidence="4" id="KW-1185">Reference proteome</keyword>
<dbReference type="EMBL" id="LT671858">
    <property type="protein sequence ID" value="SIM48413.1"/>
    <property type="molecule type" value="Genomic_DNA"/>
</dbReference>
<dbReference type="GeneID" id="41587883"/>
<dbReference type="Proteomes" id="UP000187822">
    <property type="component" value="Chromosome I"/>
</dbReference>
<dbReference type="InterPro" id="IPR036390">
    <property type="entry name" value="WH_DNA-bd_sf"/>
</dbReference>
<name>A0A1N5TJ15_9ARCH</name>
<reference evidence="2 5" key="1">
    <citation type="submission" date="2016-04" db="EMBL/GenBank/DDBJ databases">
        <authorList>
            <person name="Evans L.H."/>
            <person name="Alamgir A."/>
            <person name="Owens N."/>
            <person name="Weber N.D."/>
            <person name="Virtaneva K."/>
            <person name="Barbian K."/>
            <person name="Babar A."/>
            <person name="Rosenke K."/>
        </authorList>
    </citation>
    <scope>NUCLEOTIDE SEQUENCE [LARGE SCALE GENOMIC DNA]</scope>
    <source>
        <strain evidence="2">S5</strain>
        <strain evidence="5">S5(T) (JCM 30642 \VKM B-2941)</strain>
    </source>
</reference>
<evidence type="ECO:0000313" key="4">
    <source>
        <dbReference type="Proteomes" id="UP000187822"/>
    </source>
</evidence>
<evidence type="ECO:0000259" key="1">
    <source>
        <dbReference type="PROSITE" id="PS51118"/>
    </source>
</evidence>
<protein>
    <submittedName>
        <fullName evidence="2">HxlR family transcriptional regulator</fullName>
    </submittedName>
</protein>
<gene>
    <name evidence="3" type="ORF">CPM_0584</name>
    <name evidence="2" type="ORF">CSP5_0591</name>
</gene>
<dbReference type="InterPro" id="IPR036388">
    <property type="entry name" value="WH-like_DNA-bd_sf"/>
</dbReference>
<dbReference type="Pfam" id="PF01638">
    <property type="entry name" value="HxlR"/>
    <property type="match status" value="1"/>
</dbReference>
<organism evidence="2 5">
    <name type="scientific">Cuniculiplasma divulgatum</name>
    <dbReference type="NCBI Taxonomy" id="1673428"/>
    <lineage>
        <taxon>Archaea</taxon>
        <taxon>Methanobacteriati</taxon>
        <taxon>Thermoplasmatota</taxon>
        <taxon>Thermoplasmata</taxon>
        <taxon>Thermoplasmatales</taxon>
        <taxon>Cuniculiplasmataceae</taxon>
        <taxon>Cuniculiplasma</taxon>
    </lineage>
</organism>
<dbReference type="RefSeq" id="WP_021789867.1">
    <property type="nucleotide sequence ID" value="NZ_LT671858.1"/>
</dbReference>
<dbReference type="PROSITE" id="PS51118">
    <property type="entry name" value="HTH_HXLR"/>
    <property type="match status" value="1"/>
</dbReference>
<dbReference type="Gene3D" id="1.10.10.10">
    <property type="entry name" value="Winged helix-like DNA-binding domain superfamily/Winged helix DNA-binding domain"/>
    <property type="match status" value="1"/>
</dbReference>
<reference evidence="4" key="3">
    <citation type="submission" date="2016-06" db="EMBL/GenBank/DDBJ databases">
        <authorList>
            <person name="Toshchakov V.S."/>
        </authorList>
    </citation>
    <scope>NUCLEOTIDE SEQUENCE [LARGE SCALE GENOMIC DNA]</scope>
    <source>
        <strain>PM4 (JCM 30641</strain>
        <strain evidence="4">\VKM B-2940)</strain>
    </source>
</reference>
<dbReference type="AlphaFoldDB" id="A0A1N5TJ15"/>
<accession>A0A1N5TJ15</accession>
<dbReference type="InterPro" id="IPR002577">
    <property type="entry name" value="HTH_HxlR"/>
</dbReference>
<feature type="domain" description="HTH hxlR-type" evidence="1">
    <location>
        <begin position="24"/>
        <end position="121"/>
    </location>
</feature>
<dbReference type="OrthoDB" id="384692at2157"/>